<evidence type="ECO:0000313" key="12">
    <source>
        <dbReference type="Proteomes" id="UP000179113"/>
    </source>
</evidence>
<evidence type="ECO:0000256" key="1">
    <source>
        <dbReference type="ARBA" id="ARBA00004141"/>
    </source>
</evidence>
<evidence type="ECO:0000259" key="10">
    <source>
        <dbReference type="Pfam" id="PF04138"/>
    </source>
</evidence>
<comment type="similarity">
    <text evidence="2">Belongs to the glycosyltransferase 2 family.</text>
</comment>
<keyword evidence="6 8" id="KW-1133">Transmembrane helix</keyword>
<feature type="transmembrane region" description="Helical" evidence="8">
    <location>
        <begin position="246"/>
        <end position="270"/>
    </location>
</feature>
<protein>
    <recommendedName>
        <fullName evidence="13">Dolichyl-phosphate beta-D-mannosyltransferase</fullName>
    </recommendedName>
</protein>
<evidence type="ECO:0000256" key="2">
    <source>
        <dbReference type="ARBA" id="ARBA00006739"/>
    </source>
</evidence>
<feature type="transmembrane region" description="Helical" evidence="8">
    <location>
        <begin position="342"/>
        <end position="363"/>
    </location>
</feature>
<dbReference type="InterPro" id="IPR007267">
    <property type="entry name" value="GtrA_DPMS_TM"/>
</dbReference>
<dbReference type="InterPro" id="IPR029044">
    <property type="entry name" value="Nucleotide-diphossugar_trans"/>
</dbReference>
<dbReference type="Proteomes" id="UP000179113">
    <property type="component" value="Unassembled WGS sequence"/>
</dbReference>
<dbReference type="PANTHER" id="PTHR43398">
    <property type="entry name" value="DOLICHOL-PHOSPHATE MANNOSYLTRANSFERASE SUBUNIT 1"/>
    <property type="match status" value="1"/>
</dbReference>
<dbReference type="GO" id="GO:0009247">
    <property type="term" value="P:glycolipid biosynthetic process"/>
    <property type="evidence" value="ECO:0007669"/>
    <property type="project" value="TreeGrafter"/>
</dbReference>
<organism evidence="11 12">
    <name type="scientific">candidate division WWE3 bacterium RIFOXYC1_FULL_39_7</name>
    <dbReference type="NCBI Taxonomy" id="1802643"/>
    <lineage>
        <taxon>Bacteria</taxon>
        <taxon>Katanobacteria</taxon>
    </lineage>
</organism>
<dbReference type="GO" id="GO:0000271">
    <property type="term" value="P:polysaccharide biosynthetic process"/>
    <property type="evidence" value="ECO:0007669"/>
    <property type="project" value="InterPro"/>
</dbReference>
<feature type="domain" description="GtrA/DPMS transmembrane" evidence="10">
    <location>
        <begin position="248"/>
        <end position="369"/>
    </location>
</feature>
<comment type="caution">
    <text evidence="11">The sequence shown here is derived from an EMBL/GenBank/DDBJ whole genome shotgun (WGS) entry which is preliminary data.</text>
</comment>
<evidence type="ECO:0000256" key="3">
    <source>
        <dbReference type="ARBA" id="ARBA00022676"/>
    </source>
</evidence>
<evidence type="ECO:0000256" key="6">
    <source>
        <dbReference type="ARBA" id="ARBA00022989"/>
    </source>
</evidence>
<evidence type="ECO:0000313" key="11">
    <source>
        <dbReference type="EMBL" id="OGC70079.1"/>
    </source>
</evidence>
<keyword evidence="5 8" id="KW-0812">Transmembrane</keyword>
<keyword evidence="3" id="KW-0328">Glycosyltransferase</keyword>
<sequence length="381" mass="43210">MNIVIVMPTYNEAENIGKMISALGEQFAKFPEDRFTLLVVEGNSPDGTADVVRKSAETIPYVHLLMEEKKAGIGAAYFYGFKYAMEKLDADYVVEMDADFQHNPNDLPKLIDAIHEGYDYVIGSRFTKGGSIPKDWALYRKFLSFGGSLFSKIVLNMFNVNDFTTGFKASRVRGFVDKIDFSTVSSKSFAYKIDLLYKMFKLGARIKEVPIEFGLRDRGSSKIEKNTFMDSLLTVLKLRYESNKSFFKFCIVGFTGLFVDIILSNLFRLFIPNPSIAASSAAMIAMMVTFILNNLWSFSENTIKETKALVKMFLLYVLGSIVPIIFRFIFVGYLTSAINASFLIYNVALFVSILFGLIWNYTFYSRIIWKKKSPKDASTSK</sequence>
<evidence type="ECO:0000259" key="9">
    <source>
        <dbReference type="Pfam" id="PF00535"/>
    </source>
</evidence>
<reference evidence="11 12" key="1">
    <citation type="journal article" date="2016" name="Nat. Commun.">
        <title>Thousands of microbial genomes shed light on interconnected biogeochemical processes in an aquifer system.</title>
        <authorList>
            <person name="Anantharaman K."/>
            <person name="Brown C.T."/>
            <person name="Hug L.A."/>
            <person name="Sharon I."/>
            <person name="Castelle C.J."/>
            <person name="Probst A.J."/>
            <person name="Thomas B.C."/>
            <person name="Singh A."/>
            <person name="Wilkins M.J."/>
            <person name="Karaoz U."/>
            <person name="Brodie E.L."/>
            <person name="Williams K.H."/>
            <person name="Hubbard S.S."/>
            <person name="Banfield J.F."/>
        </authorList>
    </citation>
    <scope>NUCLEOTIDE SEQUENCE [LARGE SCALE GENOMIC DNA]</scope>
</reference>
<dbReference type="InterPro" id="IPR001173">
    <property type="entry name" value="Glyco_trans_2-like"/>
</dbReference>
<feature type="domain" description="Glycosyltransferase 2-like" evidence="9">
    <location>
        <begin position="5"/>
        <end position="143"/>
    </location>
</feature>
<keyword evidence="4" id="KW-0808">Transferase</keyword>
<dbReference type="Gene3D" id="3.90.550.10">
    <property type="entry name" value="Spore Coat Polysaccharide Biosynthesis Protein SpsA, Chain A"/>
    <property type="match status" value="1"/>
</dbReference>
<dbReference type="InterPro" id="IPR039528">
    <property type="entry name" value="DPM1-like"/>
</dbReference>
<dbReference type="CDD" id="cd06442">
    <property type="entry name" value="DPM1_like"/>
    <property type="match status" value="1"/>
</dbReference>
<feature type="transmembrane region" description="Helical" evidence="8">
    <location>
        <begin position="308"/>
        <end position="330"/>
    </location>
</feature>
<comment type="subcellular location">
    <subcellularLocation>
        <location evidence="1">Membrane</location>
        <topology evidence="1">Multi-pass membrane protein</topology>
    </subcellularLocation>
</comment>
<evidence type="ECO:0008006" key="13">
    <source>
        <dbReference type="Google" id="ProtNLM"/>
    </source>
</evidence>
<keyword evidence="7 8" id="KW-0472">Membrane</keyword>
<evidence type="ECO:0000256" key="5">
    <source>
        <dbReference type="ARBA" id="ARBA00022692"/>
    </source>
</evidence>
<gene>
    <name evidence="11" type="ORF">A2415_00580</name>
</gene>
<dbReference type="GO" id="GO:0004582">
    <property type="term" value="F:dolichyl-phosphate beta-D-mannosyltransferase activity"/>
    <property type="evidence" value="ECO:0007669"/>
    <property type="project" value="InterPro"/>
</dbReference>
<evidence type="ECO:0000256" key="8">
    <source>
        <dbReference type="SAM" id="Phobius"/>
    </source>
</evidence>
<dbReference type="Pfam" id="PF04138">
    <property type="entry name" value="GtrA_DPMS_TM"/>
    <property type="match status" value="1"/>
</dbReference>
<dbReference type="EMBL" id="MEWA01000010">
    <property type="protein sequence ID" value="OGC70079.1"/>
    <property type="molecule type" value="Genomic_DNA"/>
</dbReference>
<proteinExistence type="inferred from homology"/>
<accession>A0A1F4WL16</accession>
<dbReference type="SUPFAM" id="SSF53448">
    <property type="entry name" value="Nucleotide-diphospho-sugar transferases"/>
    <property type="match status" value="1"/>
</dbReference>
<feature type="transmembrane region" description="Helical" evidence="8">
    <location>
        <begin position="276"/>
        <end position="296"/>
    </location>
</feature>
<dbReference type="Pfam" id="PF00535">
    <property type="entry name" value="Glycos_transf_2"/>
    <property type="match status" value="1"/>
</dbReference>
<dbReference type="GO" id="GO:0016020">
    <property type="term" value="C:membrane"/>
    <property type="evidence" value="ECO:0007669"/>
    <property type="project" value="UniProtKB-SubCell"/>
</dbReference>
<dbReference type="PANTHER" id="PTHR43398:SF1">
    <property type="entry name" value="DOLICHOL-PHOSPHATE MANNOSYLTRANSFERASE SUBUNIT 1"/>
    <property type="match status" value="1"/>
</dbReference>
<dbReference type="AlphaFoldDB" id="A0A1F4WL16"/>
<evidence type="ECO:0000256" key="4">
    <source>
        <dbReference type="ARBA" id="ARBA00022679"/>
    </source>
</evidence>
<name>A0A1F4WL16_UNCKA</name>
<evidence type="ECO:0000256" key="7">
    <source>
        <dbReference type="ARBA" id="ARBA00023136"/>
    </source>
</evidence>